<evidence type="ECO:0000313" key="6">
    <source>
        <dbReference type="Proteomes" id="UP001229409"/>
    </source>
</evidence>
<evidence type="ECO:0000313" key="5">
    <source>
        <dbReference type="Proteomes" id="UP000094974"/>
    </source>
</evidence>
<organism evidence="3 6">
    <name type="scientific">Paenibacillus polymyxa</name>
    <name type="common">Bacillus polymyxa</name>
    <dbReference type="NCBI Taxonomy" id="1406"/>
    <lineage>
        <taxon>Bacteria</taxon>
        <taxon>Bacillati</taxon>
        <taxon>Bacillota</taxon>
        <taxon>Bacilli</taxon>
        <taxon>Bacillales</taxon>
        <taxon>Paenibacillaceae</taxon>
        <taxon>Paenibacillus</taxon>
    </lineage>
</organism>
<reference evidence="4" key="2">
    <citation type="submission" date="2016-05" db="EMBL/GenBank/DDBJ databases">
        <authorList>
            <person name="Zheng J."/>
            <person name="Timme R."/>
            <person name="Allard M."/>
            <person name="Strain E."/>
            <person name="Luo Y."/>
            <person name="Brown E."/>
        </authorList>
    </citation>
    <scope>NUCLEOTIDE SEQUENCE</scope>
    <source>
        <strain evidence="4">CFSAN034343</strain>
    </source>
</reference>
<gene>
    <name evidence="4" type="ORF">A7312_24890</name>
    <name evidence="3" type="ORF">QDS18_20355</name>
</gene>
<dbReference type="SMART" id="SM00530">
    <property type="entry name" value="HTH_XRE"/>
    <property type="match status" value="1"/>
</dbReference>
<dbReference type="PANTHER" id="PTHR46558">
    <property type="entry name" value="TRACRIPTIONAL REGULATORY PROTEIN-RELATED-RELATED"/>
    <property type="match status" value="1"/>
</dbReference>
<protein>
    <submittedName>
        <fullName evidence="3 4">Transcriptional regulator</fullName>
    </submittedName>
</protein>
<dbReference type="InterPro" id="IPR001387">
    <property type="entry name" value="Cro/C1-type_HTH"/>
</dbReference>
<dbReference type="PROSITE" id="PS50943">
    <property type="entry name" value="HTH_CROC1"/>
    <property type="match status" value="1"/>
</dbReference>
<proteinExistence type="predicted"/>
<reference evidence="3" key="3">
    <citation type="submission" date="2023-04" db="EMBL/GenBank/DDBJ databases">
        <title>Uncovering the Secrets of Slow-Growing Bacteria in Tropical Savanna Soil through Cultivation and Genomic Analysis.</title>
        <authorList>
            <person name="Goncalves O.S."/>
            <person name="Santana M.F."/>
        </authorList>
    </citation>
    <scope>NUCLEOTIDE SEQUENCE</scope>
    <source>
        <strain evidence="3">ANTI</strain>
    </source>
</reference>
<dbReference type="SUPFAM" id="SSF47413">
    <property type="entry name" value="lambda repressor-like DNA-binding domains"/>
    <property type="match status" value="1"/>
</dbReference>
<evidence type="ECO:0000259" key="2">
    <source>
        <dbReference type="PROSITE" id="PS50943"/>
    </source>
</evidence>
<dbReference type="AlphaFoldDB" id="A0AAJ3J2E3"/>
<dbReference type="CDD" id="cd00093">
    <property type="entry name" value="HTH_XRE"/>
    <property type="match status" value="1"/>
</dbReference>
<dbReference type="GO" id="GO:0003677">
    <property type="term" value="F:DNA binding"/>
    <property type="evidence" value="ECO:0007669"/>
    <property type="project" value="UniProtKB-KW"/>
</dbReference>
<keyword evidence="1" id="KW-0238">DNA-binding</keyword>
<feature type="domain" description="HTH cro/C1-type" evidence="2">
    <location>
        <begin position="5"/>
        <end position="59"/>
    </location>
</feature>
<keyword evidence="5" id="KW-1185">Reference proteome</keyword>
<reference evidence="5" key="1">
    <citation type="submission" date="2016-05" db="EMBL/GenBank/DDBJ databases">
        <title>Whole genome shotgun sequencing of cultured foodborne pathogen.</title>
        <authorList>
            <person name="Zheng J."/>
            <person name="Timme R."/>
            <person name="Allard M."/>
            <person name="Strain E."/>
            <person name="Luo Y."/>
            <person name="Brown E."/>
        </authorList>
    </citation>
    <scope>NUCLEOTIDE SEQUENCE [LARGE SCALE GENOMIC DNA]</scope>
    <source>
        <strain evidence="5">CFSAN034343</strain>
    </source>
</reference>
<dbReference type="RefSeq" id="WP_023987217.1">
    <property type="nucleotide sequence ID" value="NZ_CP011420.1"/>
</dbReference>
<dbReference type="Proteomes" id="UP000094974">
    <property type="component" value="Unassembled WGS sequence"/>
</dbReference>
<dbReference type="EMBL" id="JARVWT010000010">
    <property type="protein sequence ID" value="MDH2333212.1"/>
    <property type="molecule type" value="Genomic_DNA"/>
</dbReference>
<dbReference type="EMBL" id="LYND01000099">
    <property type="protein sequence ID" value="ODA10280.1"/>
    <property type="molecule type" value="Genomic_DNA"/>
</dbReference>
<evidence type="ECO:0000313" key="3">
    <source>
        <dbReference type="EMBL" id="MDH2333212.1"/>
    </source>
</evidence>
<dbReference type="InterPro" id="IPR010982">
    <property type="entry name" value="Lambda_DNA-bd_dom_sf"/>
</dbReference>
<accession>A0AAJ3J2E3</accession>
<dbReference type="PANTHER" id="PTHR46558:SF11">
    <property type="entry name" value="HTH-TYPE TRANSCRIPTIONAL REGULATOR XRE"/>
    <property type="match status" value="1"/>
</dbReference>
<name>A0AAJ3J2E3_PAEPO</name>
<evidence type="ECO:0000313" key="4">
    <source>
        <dbReference type="EMBL" id="ODA10280.1"/>
    </source>
</evidence>
<dbReference type="Proteomes" id="UP001229409">
    <property type="component" value="Unassembled WGS sequence"/>
</dbReference>
<dbReference type="Pfam" id="PF01381">
    <property type="entry name" value="HTH_3"/>
    <property type="match status" value="1"/>
</dbReference>
<sequence length="81" mass="9374">MYKRIRDLREDKDLTQQTMAELLHISQTTYSRYENGTLDVPSVVLIKLADFHKVSIDFILGQTDDPERCTGKKNSMQNKAL</sequence>
<dbReference type="Gene3D" id="1.10.260.40">
    <property type="entry name" value="lambda repressor-like DNA-binding domains"/>
    <property type="match status" value="1"/>
</dbReference>
<comment type="caution">
    <text evidence="3">The sequence shown here is derived from an EMBL/GenBank/DDBJ whole genome shotgun (WGS) entry which is preliminary data.</text>
</comment>
<evidence type="ECO:0000256" key="1">
    <source>
        <dbReference type="ARBA" id="ARBA00023125"/>
    </source>
</evidence>